<protein>
    <submittedName>
        <fullName evidence="3">Uncharacterized protein</fullName>
    </submittedName>
</protein>
<evidence type="ECO:0000313" key="4">
    <source>
        <dbReference type="Proteomes" id="UP000799437"/>
    </source>
</evidence>
<feature type="region of interest" description="Disordered" evidence="2">
    <location>
        <begin position="1"/>
        <end position="49"/>
    </location>
</feature>
<name>A0A6A6VR22_9PEZI</name>
<organism evidence="3 4">
    <name type="scientific">Pseudovirgaria hyperparasitica</name>
    <dbReference type="NCBI Taxonomy" id="470096"/>
    <lineage>
        <taxon>Eukaryota</taxon>
        <taxon>Fungi</taxon>
        <taxon>Dikarya</taxon>
        <taxon>Ascomycota</taxon>
        <taxon>Pezizomycotina</taxon>
        <taxon>Dothideomycetes</taxon>
        <taxon>Dothideomycetes incertae sedis</taxon>
        <taxon>Acrospermales</taxon>
        <taxon>Acrospermaceae</taxon>
        <taxon>Pseudovirgaria</taxon>
    </lineage>
</organism>
<evidence type="ECO:0000256" key="1">
    <source>
        <dbReference type="SAM" id="Coils"/>
    </source>
</evidence>
<dbReference type="RefSeq" id="XP_033595493.1">
    <property type="nucleotide sequence ID" value="XM_033748800.1"/>
</dbReference>
<evidence type="ECO:0000256" key="2">
    <source>
        <dbReference type="SAM" id="MobiDB-lite"/>
    </source>
</evidence>
<feature type="coiled-coil region" evidence="1">
    <location>
        <begin position="157"/>
        <end position="184"/>
    </location>
</feature>
<proteinExistence type="predicted"/>
<evidence type="ECO:0000313" key="3">
    <source>
        <dbReference type="EMBL" id="KAF2753042.1"/>
    </source>
</evidence>
<dbReference type="Proteomes" id="UP000799437">
    <property type="component" value="Unassembled WGS sequence"/>
</dbReference>
<dbReference type="EMBL" id="ML996588">
    <property type="protein sequence ID" value="KAF2753042.1"/>
    <property type="molecule type" value="Genomic_DNA"/>
</dbReference>
<sequence>MLGHRRTPRRLKSIVPPGYTPPFSKCSEDPEDNVNTDNPSDEAMTDVPPEPMLAEEGEMKTTQAETDAARGEPTLLDILTETHATVTKLQHEINELQNMPPYGFFRIEQFLIEKSAARINLRILTENLAIQIGRIEALPHDQPLPPEVQLQLLKTKDEKAQLAVEKVKAEADELRTELDESKVNYQQVIDYLGNTGTENYTLRKNLKTSEAHLKRVTALYEENLG</sequence>
<reference evidence="3" key="1">
    <citation type="journal article" date="2020" name="Stud. Mycol.">
        <title>101 Dothideomycetes genomes: a test case for predicting lifestyles and emergence of pathogens.</title>
        <authorList>
            <person name="Haridas S."/>
            <person name="Albert R."/>
            <person name="Binder M."/>
            <person name="Bloem J."/>
            <person name="Labutti K."/>
            <person name="Salamov A."/>
            <person name="Andreopoulos B."/>
            <person name="Baker S."/>
            <person name="Barry K."/>
            <person name="Bills G."/>
            <person name="Bluhm B."/>
            <person name="Cannon C."/>
            <person name="Castanera R."/>
            <person name="Culley D."/>
            <person name="Daum C."/>
            <person name="Ezra D."/>
            <person name="Gonzalez J."/>
            <person name="Henrissat B."/>
            <person name="Kuo A."/>
            <person name="Liang C."/>
            <person name="Lipzen A."/>
            <person name="Lutzoni F."/>
            <person name="Magnuson J."/>
            <person name="Mondo S."/>
            <person name="Nolan M."/>
            <person name="Ohm R."/>
            <person name="Pangilinan J."/>
            <person name="Park H.-J."/>
            <person name="Ramirez L."/>
            <person name="Alfaro M."/>
            <person name="Sun H."/>
            <person name="Tritt A."/>
            <person name="Yoshinaga Y."/>
            <person name="Zwiers L.-H."/>
            <person name="Turgeon B."/>
            <person name="Goodwin S."/>
            <person name="Spatafora J."/>
            <person name="Crous P."/>
            <person name="Grigoriev I."/>
        </authorList>
    </citation>
    <scope>NUCLEOTIDE SEQUENCE</scope>
    <source>
        <strain evidence="3">CBS 121739</strain>
    </source>
</reference>
<dbReference type="AlphaFoldDB" id="A0A6A6VR22"/>
<gene>
    <name evidence="3" type="ORF">EJ05DRAFT_523438</name>
</gene>
<dbReference type="GeneID" id="54489854"/>
<accession>A0A6A6VR22</accession>
<feature type="compositionally biased region" description="Acidic residues" evidence="2">
    <location>
        <begin position="29"/>
        <end position="44"/>
    </location>
</feature>
<keyword evidence="1" id="KW-0175">Coiled coil</keyword>
<keyword evidence="4" id="KW-1185">Reference proteome</keyword>
<feature type="compositionally biased region" description="Basic residues" evidence="2">
    <location>
        <begin position="1"/>
        <end position="12"/>
    </location>
</feature>